<evidence type="ECO:0000313" key="4">
    <source>
        <dbReference type="Proteomes" id="UP000011585"/>
    </source>
</evidence>
<keyword evidence="3" id="KW-0808">Transferase</keyword>
<feature type="domain" description="Glycosyltransferase subfamily 4-like N-terminal" evidence="2">
    <location>
        <begin position="35"/>
        <end position="201"/>
    </location>
</feature>
<dbReference type="PANTHER" id="PTHR45947:SF3">
    <property type="entry name" value="SULFOQUINOVOSYL TRANSFERASE SQD2"/>
    <property type="match status" value="1"/>
</dbReference>
<comment type="caution">
    <text evidence="3">The sequence shown here is derived from an EMBL/GenBank/DDBJ whole genome shotgun (WGS) entry which is preliminary data.</text>
</comment>
<proteinExistence type="predicted"/>
<dbReference type="AlphaFoldDB" id="L9UGB8"/>
<dbReference type="PANTHER" id="PTHR45947">
    <property type="entry name" value="SULFOQUINOVOSYL TRANSFERASE SQD2"/>
    <property type="match status" value="1"/>
</dbReference>
<dbReference type="InterPro" id="IPR001296">
    <property type="entry name" value="Glyco_trans_1"/>
</dbReference>
<evidence type="ECO:0000259" key="1">
    <source>
        <dbReference type="Pfam" id="PF00534"/>
    </source>
</evidence>
<reference evidence="3 4" key="1">
    <citation type="journal article" date="2014" name="PLoS Genet.">
        <title>Phylogenetically driven sequencing of extremely halophilic archaea reveals strategies for static and dynamic osmo-response.</title>
        <authorList>
            <person name="Becker E.A."/>
            <person name="Seitzer P.M."/>
            <person name="Tritt A."/>
            <person name="Larsen D."/>
            <person name="Krusor M."/>
            <person name="Yao A.I."/>
            <person name="Wu D."/>
            <person name="Madern D."/>
            <person name="Eisen J.A."/>
            <person name="Darling A.E."/>
            <person name="Facciotti M.T."/>
        </authorList>
    </citation>
    <scope>NUCLEOTIDE SEQUENCE [LARGE SCALE GENOMIC DNA]</scope>
    <source>
        <strain evidence="3 4">DSM 11551</strain>
    </source>
</reference>
<protein>
    <submittedName>
        <fullName evidence="3">Glycosyltransferase</fullName>
    </submittedName>
</protein>
<gene>
    <name evidence="3" type="ORF">C499_18059</name>
</gene>
<dbReference type="SUPFAM" id="SSF53756">
    <property type="entry name" value="UDP-Glycosyltransferase/glycogen phosphorylase"/>
    <property type="match status" value="1"/>
</dbReference>
<organism evidence="3 4">
    <name type="scientific">Halogeometricum borinquense (strain ATCC 700274 / DSM 11551 / JCM 10706 / KCTC 4070 / PR3)</name>
    <dbReference type="NCBI Taxonomy" id="469382"/>
    <lineage>
        <taxon>Archaea</taxon>
        <taxon>Methanobacteriati</taxon>
        <taxon>Methanobacteriota</taxon>
        <taxon>Stenosarchaea group</taxon>
        <taxon>Halobacteria</taxon>
        <taxon>Halobacteriales</taxon>
        <taxon>Haloferacaceae</taxon>
        <taxon>Halogeometricum</taxon>
    </lineage>
</organism>
<name>L9UGB8_HALBP</name>
<dbReference type="GO" id="GO:0016757">
    <property type="term" value="F:glycosyltransferase activity"/>
    <property type="evidence" value="ECO:0007669"/>
    <property type="project" value="InterPro"/>
</dbReference>
<dbReference type="PATRIC" id="fig|469382.19.peg.3571"/>
<feature type="domain" description="Glycosyl transferase family 1" evidence="1">
    <location>
        <begin position="213"/>
        <end position="358"/>
    </location>
</feature>
<accession>L9UGB8</accession>
<dbReference type="InterPro" id="IPR050194">
    <property type="entry name" value="Glycosyltransferase_grp1"/>
</dbReference>
<dbReference type="InterPro" id="IPR028098">
    <property type="entry name" value="Glyco_trans_4-like_N"/>
</dbReference>
<sequence length="391" mass="43460">MTERTEVTTVYQSRSHTGERMQSVAAFTDTYLPTVNGVSYTVQTWRDHWRERDGRMDVVYPGTDDYVPDAGEYPVRSVSFPFYEGYRLGVPRVPSRVDDVDLVHAHTPFALGLSGLRLARQKNLPFIASYHTPTGEYADYLTSRDSFEQRIESLSERYERWFFGRADAVVCPSQATRDHLHNVVGVEGEVIVLSNGIDTDRFVPTDAADFRERYDLPDGPLVGYTGRHGYEKNLDEFLKAADGLDATVVFGGDGPAREELESLATKMGLDAHFLGFLPREELPAFYSALDAFVFPSPVETQGLVALEANACGTPVVGVNEGALSDTVVDGVTGYHYSLGDTDACRAAIERVLDERETLSKSCLERRDAVSVERAVDELSTLYDRVCAEKGY</sequence>
<evidence type="ECO:0000313" key="3">
    <source>
        <dbReference type="EMBL" id="ELY23681.1"/>
    </source>
</evidence>
<dbReference type="Pfam" id="PF00534">
    <property type="entry name" value="Glycos_transf_1"/>
    <property type="match status" value="1"/>
</dbReference>
<evidence type="ECO:0000259" key="2">
    <source>
        <dbReference type="Pfam" id="PF13439"/>
    </source>
</evidence>
<dbReference type="Pfam" id="PF13439">
    <property type="entry name" value="Glyco_transf_4"/>
    <property type="match status" value="1"/>
</dbReference>
<dbReference type="EMBL" id="AOHT01000051">
    <property type="protein sequence ID" value="ELY23681.1"/>
    <property type="molecule type" value="Genomic_DNA"/>
</dbReference>
<dbReference type="Gene3D" id="3.40.50.2000">
    <property type="entry name" value="Glycogen Phosphorylase B"/>
    <property type="match status" value="2"/>
</dbReference>
<dbReference type="Proteomes" id="UP000011585">
    <property type="component" value="Unassembled WGS sequence"/>
</dbReference>